<feature type="transmembrane region" description="Helical" evidence="1">
    <location>
        <begin position="6"/>
        <end position="27"/>
    </location>
</feature>
<name>A0A401PED0_SCYTO</name>
<keyword evidence="1" id="KW-0472">Membrane</keyword>
<organism evidence="2 3">
    <name type="scientific">Scyliorhinus torazame</name>
    <name type="common">Cloudy catshark</name>
    <name type="synonym">Catulus torazame</name>
    <dbReference type="NCBI Taxonomy" id="75743"/>
    <lineage>
        <taxon>Eukaryota</taxon>
        <taxon>Metazoa</taxon>
        <taxon>Chordata</taxon>
        <taxon>Craniata</taxon>
        <taxon>Vertebrata</taxon>
        <taxon>Chondrichthyes</taxon>
        <taxon>Elasmobranchii</taxon>
        <taxon>Galeomorphii</taxon>
        <taxon>Galeoidea</taxon>
        <taxon>Carcharhiniformes</taxon>
        <taxon>Scyliorhinidae</taxon>
        <taxon>Scyliorhinus</taxon>
    </lineage>
</organism>
<dbReference type="Proteomes" id="UP000288216">
    <property type="component" value="Unassembled WGS sequence"/>
</dbReference>
<reference evidence="2 3" key="1">
    <citation type="journal article" date="2018" name="Nat. Ecol. Evol.">
        <title>Shark genomes provide insights into elasmobranch evolution and the origin of vertebrates.</title>
        <authorList>
            <person name="Hara Y"/>
            <person name="Yamaguchi K"/>
            <person name="Onimaru K"/>
            <person name="Kadota M"/>
            <person name="Koyanagi M"/>
            <person name="Keeley SD"/>
            <person name="Tatsumi K"/>
            <person name="Tanaka K"/>
            <person name="Motone F"/>
            <person name="Kageyama Y"/>
            <person name="Nozu R"/>
            <person name="Adachi N"/>
            <person name="Nishimura O"/>
            <person name="Nakagawa R"/>
            <person name="Tanegashima C"/>
            <person name="Kiyatake I"/>
            <person name="Matsumoto R"/>
            <person name="Murakumo K"/>
            <person name="Nishida K"/>
            <person name="Terakita A"/>
            <person name="Kuratani S"/>
            <person name="Sato K"/>
            <person name="Hyodo S Kuraku.S."/>
        </authorList>
    </citation>
    <scope>NUCLEOTIDE SEQUENCE [LARGE SCALE GENOMIC DNA]</scope>
</reference>
<comment type="caution">
    <text evidence="2">The sequence shown here is derived from an EMBL/GenBank/DDBJ whole genome shotgun (WGS) entry which is preliminary data.</text>
</comment>
<keyword evidence="1" id="KW-0812">Transmembrane</keyword>
<evidence type="ECO:0000313" key="3">
    <source>
        <dbReference type="Proteomes" id="UP000288216"/>
    </source>
</evidence>
<keyword evidence="1" id="KW-1133">Transmembrane helix</keyword>
<keyword evidence="3" id="KW-1185">Reference proteome</keyword>
<accession>A0A401PED0</accession>
<evidence type="ECO:0000313" key="2">
    <source>
        <dbReference type="EMBL" id="GCB71471.1"/>
    </source>
</evidence>
<evidence type="ECO:0000256" key="1">
    <source>
        <dbReference type="SAM" id="Phobius"/>
    </source>
</evidence>
<dbReference type="EMBL" id="BFAA01001937">
    <property type="protein sequence ID" value="GCB71471.1"/>
    <property type="molecule type" value="Genomic_DNA"/>
</dbReference>
<dbReference type="AlphaFoldDB" id="A0A401PED0"/>
<gene>
    <name evidence="2" type="ORF">scyTo_0005952</name>
</gene>
<sequence length="111" mass="11956">MRFTSAKYLAVISGGVCVTILCVYCFLENGSSDSNLRETISETLSLKSNVSSEEVRSVGFWVAATSSGKNGNLLKNVAMSAPMPTEPPFSGDRYATDDTYLHSVMCAVLEE</sequence>
<proteinExistence type="predicted"/>
<protein>
    <submittedName>
        <fullName evidence="2">Uncharacterized protein</fullName>
    </submittedName>
</protein>